<evidence type="ECO:0000313" key="3">
    <source>
        <dbReference type="Proteomes" id="UP000516305"/>
    </source>
</evidence>
<feature type="transmembrane region" description="Helical" evidence="1">
    <location>
        <begin position="72"/>
        <end position="92"/>
    </location>
</feature>
<evidence type="ECO:0000256" key="1">
    <source>
        <dbReference type="SAM" id="Phobius"/>
    </source>
</evidence>
<dbReference type="EMBL" id="CP060139">
    <property type="protein sequence ID" value="QNR23288.1"/>
    <property type="molecule type" value="Genomic_DNA"/>
</dbReference>
<name>A0A7H0VC40_9FLAO</name>
<keyword evidence="3" id="KW-1185">Reference proteome</keyword>
<dbReference type="RefSeq" id="WP_210757817.1">
    <property type="nucleotide sequence ID" value="NZ_CP060139.1"/>
</dbReference>
<gene>
    <name evidence="2" type="ORF">H4K34_13000</name>
</gene>
<sequence length="97" mass="11642">MNAINLGLACLLVLARLAFEQIPLSDFQFPFFLFMTGFVLMNWVYNLGLIYEWIYHRLWSLDLDFKKVETQFFKAGVLMVFIVDIFGLYYYLIWYKA</sequence>
<feature type="transmembrane region" description="Helical" evidence="1">
    <location>
        <begin position="28"/>
        <end position="51"/>
    </location>
</feature>
<organism evidence="2 3">
    <name type="scientific">Croceimicrobium hydrocarbonivorans</name>
    <dbReference type="NCBI Taxonomy" id="2761580"/>
    <lineage>
        <taxon>Bacteria</taxon>
        <taxon>Pseudomonadati</taxon>
        <taxon>Bacteroidota</taxon>
        <taxon>Flavobacteriia</taxon>
        <taxon>Flavobacteriales</taxon>
        <taxon>Owenweeksiaceae</taxon>
        <taxon>Croceimicrobium</taxon>
    </lineage>
</organism>
<dbReference type="AlphaFoldDB" id="A0A7H0VC40"/>
<evidence type="ECO:0000313" key="2">
    <source>
        <dbReference type="EMBL" id="QNR23288.1"/>
    </source>
</evidence>
<keyword evidence="1" id="KW-1133">Transmembrane helix</keyword>
<keyword evidence="1" id="KW-0472">Membrane</keyword>
<reference evidence="2 3" key="1">
    <citation type="submission" date="2020-08" db="EMBL/GenBank/DDBJ databases">
        <title>Croceimicrobium hydrocarbonivorans gen. nov., sp. nov., a novel marine bacterium isolated from a bacterial consortium that degrades polyethylene terephthalate.</title>
        <authorList>
            <person name="Liu R."/>
        </authorList>
    </citation>
    <scope>NUCLEOTIDE SEQUENCE [LARGE SCALE GENOMIC DNA]</scope>
    <source>
        <strain evidence="2 3">A20-9</strain>
    </source>
</reference>
<dbReference type="Proteomes" id="UP000516305">
    <property type="component" value="Chromosome"/>
</dbReference>
<protein>
    <submittedName>
        <fullName evidence="2">Uncharacterized protein</fullName>
    </submittedName>
</protein>
<accession>A0A7H0VC40</accession>
<proteinExistence type="predicted"/>
<keyword evidence="1" id="KW-0812">Transmembrane</keyword>
<dbReference type="KEGG" id="chyd:H4K34_13000"/>